<evidence type="ECO:0000313" key="3">
    <source>
        <dbReference type="EMBL" id="VBB06859.1"/>
    </source>
</evidence>
<dbReference type="PANTHER" id="PTHR36566:SF1">
    <property type="entry name" value="PYRIDINIUM-3,5-BISTHIOCARBOXYLIC ACID MONONUCLEOTIDE NICKEL INSERTION PROTEIN"/>
    <property type="match status" value="1"/>
</dbReference>
<comment type="catalytic activity">
    <reaction evidence="2">
        <text>Ni(II)-pyridinium-3,5-bisthiocarboxylate mononucleotide = pyridinium-3,5-bisthiocarboxylate mononucleotide + Ni(2+)</text>
        <dbReference type="Rhea" id="RHEA:54784"/>
        <dbReference type="ChEBI" id="CHEBI:49786"/>
        <dbReference type="ChEBI" id="CHEBI:137372"/>
        <dbReference type="ChEBI" id="CHEBI:137373"/>
        <dbReference type="EC" id="4.99.1.12"/>
    </reaction>
</comment>
<dbReference type="RefSeq" id="WP_122627805.1">
    <property type="nucleotide sequence ID" value="NZ_UPPP01000068.1"/>
</dbReference>
<keyword evidence="4" id="KW-1185">Reference proteome</keyword>
<evidence type="ECO:0000313" key="4">
    <source>
        <dbReference type="Proteomes" id="UP000277811"/>
    </source>
</evidence>
<dbReference type="PANTHER" id="PTHR36566">
    <property type="entry name" value="NICKEL INSERTION PROTEIN-RELATED"/>
    <property type="match status" value="1"/>
</dbReference>
<dbReference type="GO" id="GO:0016151">
    <property type="term" value="F:nickel cation binding"/>
    <property type="evidence" value="ECO:0007669"/>
    <property type="project" value="UniProtKB-UniRule"/>
</dbReference>
<dbReference type="Proteomes" id="UP000277811">
    <property type="component" value="Unassembled WGS sequence"/>
</dbReference>
<dbReference type="Gene3D" id="3.10.20.300">
    <property type="entry name" value="mk0293 like domain"/>
    <property type="match status" value="1"/>
</dbReference>
<dbReference type="EC" id="4.99.1.12" evidence="2"/>
<dbReference type="EMBL" id="UPPP01000068">
    <property type="protein sequence ID" value="VBB06859.1"/>
    <property type="molecule type" value="Genomic_DNA"/>
</dbReference>
<keyword evidence="2" id="KW-0456">Lyase</keyword>
<dbReference type="GO" id="GO:0051604">
    <property type="term" value="P:protein maturation"/>
    <property type="evidence" value="ECO:0007669"/>
    <property type="project" value="UniProtKB-UniRule"/>
</dbReference>
<evidence type="ECO:0000256" key="1">
    <source>
        <dbReference type="ARBA" id="ARBA00022596"/>
    </source>
</evidence>
<organism evidence="3 4">
    <name type="scientific">Lucifera butyrica</name>
    <dbReference type="NCBI Taxonomy" id="1351585"/>
    <lineage>
        <taxon>Bacteria</taxon>
        <taxon>Bacillati</taxon>
        <taxon>Bacillota</taxon>
        <taxon>Negativicutes</taxon>
        <taxon>Veillonellales</taxon>
        <taxon>Veillonellaceae</taxon>
        <taxon>Lucifera</taxon>
    </lineage>
</organism>
<dbReference type="NCBIfam" id="TIGR00299">
    <property type="entry name" value="nickel pincer cofactor biosynthesis protein LarC"/>
    <property type="match status" value="1"/>
</dbReference>
<dbReference type="GO" id="GO:0016829">
    <property type="term" value="F:lyase activity"/>
    <property type="evidence" value="ECO:0007669"/>
    <property type="project" value="UniProtKB-UniRule"/>
</dbReference>
<keyword evidence="1 2" id="KW-0533">Nickel</keyword>
<accession>A0A498R6N1</accession>
<comment type="similarity">
    <text evidence="2">Belongs to the LarC family.</text>
</comment>
<sequence length="394" mass="43146">MKALYLDCFAGISGNMLLGALLDAGVPEDLFRKTLASLPLSGYELIIQRVNKGGIDANYVDVKLAEHDHHHRHLADIFRIIEQAPLEEAVKEQSKRVFSVLAAAEAKVHGTTPDKIHFHEVGAVDAIVDILGTVWCLNYLGVQQIFASKLHVGSGSVLCSHGWMPVPAPATAELLIGIPYYSGDIAKELVTPTGAAILAALGTGFGRMPENFLSEKIGYGAGTWDLAIPNVLRLQLGSISSAAKDEVILLETNIDDLNPQAYSYILDRLLNSGALDAWLTPVIMKKSRPAVLLSVLMPQDKQDIITDILFAETSTIGVRYFPVERTKAQRQIHNVSTPWGMARVKISTYRGATINVSPEFEDCKSLAEEHGVPFKQIWQEIWQLGMKLAANERT</sequence>
<dbReference type="OrthoDB" id="9765625at2"/>
<evidence type="ECO:0000256" key="2">
    <source>
        <dbReference type="HAMAP-Rule" id="MF_01074"/>
    </source>
</evidence>
<proteinExistence type="inferred from homology"/>
<gene>
    <name evidence="2" type="primary">larC</name>
    <name evidence="3" type="ORF">LUCI_2096</name>
</gene>
<dbReference type="AlphaFoldDB" id="A0A498R6N1"/>
<reference evidence="3 4" key="1">
    <citation type="submission" date="2018-06" db="EMBL/GenBank/DDBJ databases">
        <authorList>
            <person name="Strepis N."/>
        </authorList>
    </citation>
    <scope>NUCLEOTIDE SEQUENCE [LARGE SCALE GENOMIC DNA]</scope>
    <source>
        <strain evidence="3">LUCI</strain>
    </source>
</reference>
<dbReference type="HAMAP" id="MF_01074">
    <property type="entry name" value="LarC"/>
    <property type="match status" value="1"/>
</dbReference>
<dbReference type="Gene3D" id="3.30.70.1380">
    <property type="entry name" value="Transcriptional regulatory protein pf0864 domain like"/>
    <property type="match status" value="1"/>
</dbReference>
<protein>
    <recommendedName>
        <fullName evidence="2">Pyridinium-3,5-bisthiocarboxylic acid mononucleotide nickel insertion protein</fullName>
        <shortName evidence="2">P2TMN nickel insertion protein</shortName>
        <ecNumber evidence="2">4.99.1.12</ecNumber>
    </recommendedName>
    <alternativeName>
        <fullName evidence="2">Nickel-pincer cofactor biosynthesis protein LarC</fullName>
    </alternativeName>
</protein>
<dbReference type="InterPro" id="IPR002822">
    <property type="entry name" value="Ni_insertion"/>
</dbReference>
<comment type="function">
    <text evidence="2">Involved in the biosynthesis of a nickel-pincer cofactor ((SCS)Ni(II) pincer complex). Binds Ni(2+), and functions in nickel delivery to pyridinium-3,5-bisthiocarboxylic acid mononucleotide (P2TMN), to form the mature cofactor. Is thus probably required for the activation of nickel-pincer cofactor-dependent enzymes.</text>
</comment>
<dbReference type="Pfam" id="PF01969">
    <property type="entry name" value="Ni_insertion"/>
    <property type="match status" value="1"/>
</dbReference>
<name>A0A498R6N1_9FIRM</name>